<dbReference type="EC" id="2.7.7.77" evidence="8"/>
<evidence type="ECO:0000256" key="1">
    <source>
        <dbReference type="ARBA" id="ARBA00022490"/>
    </source>
</evidence>
<evidence type="ECO:0000313" key="10">
    <source>
        <dbReference type="EMBL" id="VFK28011.1"/>
    </source>
</evidence>
<reference evidence="10" key="1">
    <citation type="submission" date="2019-02" db="EMBL/GenBank/DDBJ databases">
        <authorList>
            <person name="Gruber-Vodicka R. H."/>
            <person name="Seah K. B. B."/>
        </authorList>
    </citation>
    <scope>NUCLEOTIDE SEQUENCE</scope>
    <source>
        <strain evidence="10">BECK_BZ199</strain>
    </source>
</reference>
<dbReference type="PANTHER" id="PTHR19136:SF81">
    <property type="entry name" value="MOLYBDENUM COFACTOR GUANYLYLTRANSFERASE"/>
    <property type="match status" value="1"/>
</dbReference>
<dbReference type="InterPro" id="IPR013482">
    <property type="entry name" value="Molybde_CF_guanTrfase"/>
</dbReference>
<evidence type="ECO:0000256" key="3">
    <source>
        <dbReference type="ARBA" id="ARBA00022723"/>
    </source>
</evidence>
<feature type="binding site" evidence="8">
    <location>
        <position position="26"/>
    </location>
    <ligand>
        <name>GTP</name>
        <dbReference type="ChEBI" id="CHEBI:37565"/>
    </ligand>
</feature>
<comment type="function">
    <text evidence="8">Transfers a GMP moiety from GTP to Mo-molybdopterin (Mo-MPT) cofactor (Moco or molybdenum cofactor) to form Mo-molybdopterin guanine dinucleotide (Mo-MGD) cofactor.</text>
</comment>
<gene>
    <name evidence="8" type="primary">mobA</name>
    <name evidence="10" type="ORF">BECKMB1821I_GA0114274_100576</name>
</gene>
<keyword evidence="1 8" id="KW-0963">Cytoplasm</keyword>
<evidence type="ECO:0000256" key="5">
    <source>
        <dbReference type="ARBA" id="ARBA00022842"/>
    </source>
</evidence>
<dbReference type="InterPro" id="IPR025877">
    <property type="entry name" value="MobA-like_NTP_Trfase"/>
</dbReference>
<dbReference type="GO" id="GO:1902758">
    <property type="term" value="P:bis(molybdopterin guanine dinucleotide)molybdenum biosynthetic process"/>
    <property type="evidence" value="ECO:0007669"/>
    <property type="project" value="TreeGrafter"/>
</dbReference>
<keyword evidence="5 8" id="KW-0460">Magnesium</keyword>
<comment type="caution">
    <text evidence="8">Lacks conserved residue(s) required for the propagation of feature annotation.</text>
</comment>
<evidence type="ECO:0000256" key="2">
    <source>
        <dbReference type="ARBA" id="ARBA00022679"/>
    </source>
</evidence>
<dbReference type="HAMAP" id="MF_00316">
    <property type="entry name" value="MobA"/>
    <property type="match status" value="1"/>
</dbReference>
<keyword evidence="2 8" id="KW-0808">Transferase</keyword>
<feature type="domain" description="MobA-like NTP transferase" evidence="9">
    <location>
        <begin position="10"/>
        <end position="159"/>
    </location>
</feature>
<dbReference type="CDD" id="cd02503">
    <property type="entry name" value="MobA"/>
    <property type="match status" value="1"/>
</dbReference>
<dbReference type="GO" id="GO:0061603">
    <property type="term" value="F:molybdenum cofactor guanylyltransferase activity"/>
    <property type="evidence" value="ECO:0007669"/>
    <property type="project" value="UniProtKB-EC"/>
</dbReference>
<organism evidence="10">
    <name type="scientific">Candidatus Kentrum sp. MB</name>
    <dbReference type="NCBI Taxonomy" id="2138164"/>
    <lineage>
        <taxon>Bacteria</taxon>
        <taxon>Pseudomonadati</taxon>
        <taxon>Pseudomonadota</taxon>
        <taxon>Gammaproteobacteria</taxon>
        <taxon>Candidatus Kentrum</taxon>
    </lineage>
</organism>
<keyword evidence="7 8" id="KW-0501">Molybdenum cofactor biosynthesis</keyword>
<comment type="similarity">
    <text evidence="8">Belongs to the MobA family.</text>
</comment>
<feature type="binding site" evidence="8">
    <location>
        <position position="102"/>
    </location>
    <ligand>
        <name>Mg(2+)</name>
        <dbReference type="ChEBI" id="CHEBI:18420"/>
    </ligand>
</feature>
<dbReference type="Pfam" id="PF12804">
    <property type="entry name" value="NTP_transf_3"/>
    <property type="match status" value="1"/>
</dbReference>
<dbReference type="GO" id="GO:0046872">
    <property type="term" value="F:metal ion binding"/>
    <property type="evidence" value="ECO:0007669"/>
    <property type="project" value="UniProtKB-KW"/>
</dbReference>
<name>A0A450XFG1_9GAMM</name>
<keyword evidence="3 8" id="KW-0479">Metal-binding</keyword>
<evidence type="ECO:0000256" key="4">
    <source>
        <dbReference type="ARBA" id="ARBA00022741"/>
    </source>
</evidence>
<comment type="domain">
    <text evidence="8">The N-terminal domain determines nucleotide recognition and specific binding, while the C-terminal domain determines the specific binding to the target protein.</text>
</comment>
<feature type="binding site" evidence="8">
    <location>
        <begin position="13"/>
        <end position="15"/>
    </location>
    <ligand>
        <name>GTP</name>
        <dbReference type="ChEBI" id="CHEBI:37565"/>
    </ligand>
</feature>
<dbReference type="PANTHER" id="PTHR19136">
    <property type="entry name" value="MOLYBDENUM COFACTOR GUANYLYLTRANSFERASE"/>
    <property type="match status" value="1"/>
</dbReference>
<evidence type="ECO:0000256" key="6">
    <source>
        <dbReference type="ARBA" id="ARBA00023134"/>
    </source>
</evidence>
<keyword evidence="6 8" id="KW-0342">GTP-binding</keyword>
<dbReference type="EMBL" id="CAADFQ010000005">
    <property type="protein sequence ID" value="VFK28011.1"/>
    <property type="molecule type" value="Genomic_DNA"/>
</dbReference>
<dbReference type="InterPro" id="IPR029044">
    <property type="entry name" value="Nucleotide-diphossugar_trans"/>
</dbReference>
<evidence type="ECO:0000256" key="7">
    <source>
        <dbReference type="ARBA" id="ARBA00023150"/>
    </source>
</evidence>
<comment type="cofactor">
    <cofactor evidence="8">
        <name>Mg(2+)</name>
        <dbReference type="ChEBI" id="CHEBI:18420"/>
    </cofactor>
</comment>
<protein>
    <recommendedName>
        <fullName evidence="8">Molybdenum cofactor guanylyltransferase</fullName>
        <shortName evidence="8">MoCo guanylyltransferase</shortName>
        <ecNumber evidence="8">2.7.7.77</ecNumber>
    </recommendedName>
    <alternativeName>
        <fullName evidence="8">GTP:molybdopterin guanylyltransferase</fullName>
    </alternativeName>
    <alternativeName>
        <fullName evidence="8">Mo-MPT guanylyltransferase</fullName>
    </alternativeName>
    <alternativeName>
        <fullName evidence="8">Molybdopterin guanylyltransferase</fullName>
    </alternativeName>
    <alternativeName>
        <fullName evidence="8">Molybdopterin-guanine dinucleotide synthase</fullName>
        <shortName evidence="8">MGD synthase</shortName>
    </alternativeName>
</protein>
<dbReference type="Gene3D" id="3.90.550.10">
    <property type="entry name" value="Spore Coat Polysaccharide Biosynthesis Protein SpsA, Chain A"/>
    <property type="match status" value="1"/>
</dbReference>
<feature type="binding site" evidence="8">
    <location>
        <position position="72"/>
    </location>
    <ligand>
        <name>GTP</name>
        <dbReference type="ChEBI" id="CHEBI:37565"/>
    </ligand>
</feature>
<comment type="subcellular location">
    <subcellularLocation>
        <location evidence="8">Cytoplasm</location>
    </subcellularLocation>
</comment>
<dbReference type="GO" id="GO:0005737">
    <property type="term" value="C:cytoplasm"/>
    <property type="evidence" value="ECO:0007669"/>
    <property type="project" value="UniProtKB-SubCell"/>
</dbReference>
<evidence type="ECO:0000259" key="9">
    <source>
        <dbReference type="Pfam" id="PF12804"/>
    </source>
</evidence>
<keyword evidence="10" id="KW-0548">Nucleotidyltransferase</keyword>
<dbReference type="NCBIfam" id="TIGR02665">
    <property type="entry name" value="molyb_mobA"/>
    <property type="match status" value="1"/>
</dbReference>
<evidence type="ECO:0000256" key="8">
    <source>
        <dbReference type="HAMAP-Rule" id="MF_00316"/>
    </source>
</evidence>
<sequence>MSYPRNRITGVVLAGGRARRMGGQDKGLIDLAHKSMIEHAVSIFRPQVGALIISANRNARRYERFGCPVITDAMAGYLGPLAGMVSGMQYATTPYIAVVPCDSPFIPRNLVERLYVAMEETEADISVAHDGARMQPVFALLRTSLRMSIVDFLEGGDRKIDLWYAGHKTVLADFSDRPEIFLNANTPEERMVLEEVFNRDA</sequence>
<dbReference type="AlphaFoldDB" id="A0A450XFG1"/>
<dbReference type="SUPFAM" id="SSF53448">
    <property type="entry name" value="Nucleotide-diphospho-sugar transferases"/>
    <property type="match status" value="1"/>
</dbReference>
<accession>A0A450XFG1</accession>
<keyword evidence="4 8" id="KW-0547">Nucleotide-binding</keyword>
<comment type="catalytic activity">
    <reaction evidence="8">
        <text>Mo-molybdopterin + GTP + H(+) = Mo-molybdopterin guanine dinucleotide + diphosphate</text>
        <dbReference type="Rhea" id="RHEA:34243"/>
        <dbReference type="ChEBI" id="CHEBI:15378"/>
        <dbReference type="ChEBI" id="CHEBI:33019"/>
        <dbReference type="ChEBI" id="CHEBI:37565"/>
        <dbReference type="ChEBI" id="CHEBI:71302"/>
        <dbReference type="ChEBI" id="CHEBI:71310"/>
        <dbReference type="EC" id="2.7.7.77"/>
    </reaction>
</comment>
<proteinExistence type="inferred from homology"/>
<dbReference type="GO" id="GO:0005525">
    <property type="term" value="F:GTP binding"/>
    <property type="evidence" value="ECO:0007669"/>
    <property type="project" value="UniProtKB-UniRule"/>
</dbReference>
<comment type="subunit">
    <text evidence="8">Monomer.</text>
</comment>
<feature type="binding site" evidence="8">
    <location>
        <position position="102"/>
    </location>
    <ligand>
        <name>GTP</name>
        <dbReference type="ChEBI" id="CHEBI:37565"/>
    </ligand>
</feature>